<dbReference type="InterPro" id="IPR002347">
    <property type="entry name" value="SDR_fam"/>
</dbReference>
<dbReference type="GO" id="GO:0016491">
    <property type="term" value="F:oxidoreductase activity"/>
    <property type="evidence" value="ECO:0007669"/>
    <property type="project" value="UniProtKB-KW"/>
</dbReference>
<organism evidence="4 5">
    <name type="scientific">Rhodopirellula baltica SWK14</name>
    <dbReference type="NCBI Taxonomy" id="993516"/>
    <lineage>
        <taxon>Bacteria</taxon>
        <taxon>Pseudomonadati</taxon>
        <taxon>Planctomycetota</taxon>
        <taxon>Planctomycetia</taxon>
        <taxon>Pirellulales</taxon>
        <taxon>Pirellulaceae</taxon>
        <taxon>Rhodopirellula</taxon>
    </lineage>
</organism>
<dbReference type="Pfam" id="PF00106">
    <property type="entry name" value="adh_short"/>
    <property type="match status" value="1"/>
</dbReference>
<accession>L7C6E0</accession>
<dbReference type="PANTHER" id="PTHR24320:SF148">
    <property type="entry name" value="NAD(P)-BINDING ROSSMANN-FOLD SUPERFAMILY PROTEIN"/>
    <property type="match status" value="1"/>
</dbReference>
<dbReference type="PANTHER" id="PTHR24320">
    <property type="entry name" value="RETINOL DEHYDROGENASE"/>
    <property type="match status" value="1"/>
</dbReference>
<evidence type="ECO:0000256" key="1">
    <source>
        <dbReference type="ARBA" id="ARBA00006484"/>
    </source>
</evidence>
<dbReference type="PATRIC" id="fig|993516.3.peg.6905"/>
<dbReference type="AlphaFoldDB" id="L7C6E0"/>
<evidence type="ECO:0000313" key="5">
    <source>
        <dbReference type="Proteomes" id="UP000010959"/>
    </source>
</evidence>
<dbReference type="InterPro" id="IPR036291">
    <property type="entry name" value="NAD(P)-bd_dom_sf"/>
</dbReference>
<evidence type="ECO:0000256" key="3">
    <source>
        <dbReference type="RuleBase" id="RU000363"/>
    </source>
</evidence>
<gene>
    <name evidence="4" type="ORF">RBSWK_06439</name>
</gene>
<dbReference type="Gene3D" id="3.40.50.720">
    <property type="entry name" value="NAD(P)-binding Rossmann-like Domain"/>
    <property type="match status" value="1"/>
</dbReference>
<dbReference type="PROSITE" id="PS00061">
    <property type="entry name" value="ADH_SHORT"/>
    <property type="match status" value="1"/>
</dbReference>
<dbReference type="SUPFAM" id="SSF51735">
    <property type="entry name" value="NAD(P)-binding Rossmann-fold domains"/>
    <property type="match status" value="1"/>
</dbReference>
<name>L7C6E0_RHOBT</name>
<evidence type="ECO:0000313" key="4">
    <source>
        <dbReference type="EMBL" id="ELP29583.1"/>
    </source>
</evidence>
<dbReference type="EMBL" id="AMWG01000186">
    <property type="protein sequence ID" value="ELP29583.1"/>
    <property type="molecule type" value="Genomic_DNA"/>
</dbReference>
<reference evidence="4 5" key="1">
    <citation type="journal article" date="2013" name="Mar. Genomics">
        <title>Expression of sulfatases in Rhodopirellula baltica and the diversity of sulfatases in the genus Rhodopirellula.</title>
        <authorList>
            <person name="Wegner C.E."/>
            <person name="Richter-Heitmann T."/>
            <person name="Klindworth A."/>
            <person name="Klockow C."/>
            <person name="Richter M."/>
            <person name="Achstetter T."/>
            <person name="Glockner F.O."/>
            <person name="Harder J."/>
        </authorList>
    </citation>
    <scope>NUCLEOTIDE SEQUENCE [LARGE SCALE GENOMIC DNA]</scope>
    <source>
        <strain evidence="4 5">SWK14</strain>
    </source>
</reference>
<sequence>MMKRILITGATDGIGLETAKALVSRGHHVLIHGRNADKLKQVEQSLSSLSSETSIESYLADLSDINEVESLAGSVAAKHDHLDALINNAGVLSTSDPMTPDGLDVRFVVNTIAPYVLAKRLRSRMDSSGRIVNVSSAAQKPVDMAAFRGELQLDDLEAYSQSKLALTMWSQGLADKLGSDGPAIIAVNPGSLLSSKMVHQAFGVPGKDITIGANILVRAALDEEFADASGQYFNNDAGEFGPPHADALDAEKNAAIIEHLESVLATV</sequence>
<dbReference type="Proteomes" id="UP000010959">
    <property type="component" value="Unassembled WGS sequence"/>
</dbReference>
<evidence type="ECO:0000256" key="2">
    <source>
        <dbReference type="ARBA" id="ARBA00023002"/>
    </source>
</evidence>
<comment type="similarity">
    <text evidence="1 3">Belongs to the short-chain dehydrogenases/reductases (SDR) family.</text>
</comment>
<comment type="caution">
    <text evidence="4">The sequence shown here is derived from an EMBL/GenBank/DDBJ whole genome shotgun (WGS) entry which is preliminary data.</text>
</comment>
<dbReference type="PRINTS" id="PR00081">
    <property type="entry name" value="GDHRDH"/>
</dbReference>
<protein>
    <submittedName>
        <fullName evidence="4">Oxidoreductase</fullName>
    </submittedName>
</protein>
<keyword evidence="2" id="KW-0560">Oxidoreductase</keyword>
<dbReference type="PRINTS" id="PR00080">
    <property type="entry name" value="SDRFAMILY"/>
</dbReference>
<dbReference type="InterPro" id="IPR020904">
    <property type="entry name" value="Sc_DH/Rdtase_CS"/>
</dbReference>
<proteinExistence type="inferred from homology"/>